<reference evidence="1" key="1">
    <citation type="submission" date="2021-06" db="EMBL/GenBank/DDBJ databases">
        <authorList>
            <person name="Kallberg Y."/>
            <person name="Tangrot J."/>
            <person name="Rosling A."/>
        </authorList>
    </citation>
    <scope>NUCLEOTIDE SEQUENCE</scope>
    <source>
        <strain evidence="1">MA453B</strain>
    </source>
</reference>
<evidence type="ECO:0000313" key="2">
    <source>
        <dbReference type="Proteomes" id="UP000789405"/>
    </source>
</evidence>
<dbReference type="AlphaFoldDB" id="A0A9N9I6A4"/>
<name>A0A9N9I6A4_9GLOM</name>
<gene>
    <name evidence="1" type="ORF">DERYTH_LOCUS14505</name>
</gene>
<comment type="caution">
    <text evidence="1">The sequence shown here is derived from an EMBL/GenBank/DDBJ whole genome shotgun (WGS) entry which is preliminary data.</text>
</comment>
<proteinExistence type="predicted"/>
<feature type="non-terminal residue" evidence="1">
    <location>
        <position position="1"/>
    </location>
</feature>
<keyword evidence="2" id="KW-1185">Reference proteome</keyword>
<evidence type="ECO:0000313" key="1">
    <source>
        <dbReference type="EMBL" id="CAG8723480.1"/>
    </source>
</evidence>
<sequence>VANQFDQERTIENFYQQNELLESLLSGNKVISIMGLKQLNKFGSERKHHSILTNISLGKNVLKNHMNILDTLAIIAPLSQI</sequence>
<dbReference type="Proteomes" id="UP000789405">
    <property type="component" value="Unassembled WGS sequence"/>
</dbReference>
<organism evidence="1 2">
    <name type="scientific">Dentiscutata erythropus</name>
    <dbReference type="NCBI Taxonomy" id="1348616"/>
    <lineage>
        <taxon>Eukaryota</taxon>
        <taxon>Fungi</taxon>
        <taxon>Fungi incertae sedis</taxon>
        <taxon>Mucoromycota</taxon>
        <taxon>Glomeromycotina</taxon>
        <taxon>Glomeromycetes</taxon>
        <taxon>Diversisporales</taxon>
        <taxon>Gigasporaceae</taxon>
        <taxon>Dentiscutata</taxon>
    </lineage>
</organism>
<dbReference type="EMBL" id="CAJVPY010010993">
    <property type="protein sequence ID" value="CAG8723480.1"/>
    <property type="molecule type" value="Genomic_DNA"/>
</dbReference>
<accession>A0A9N9I6A4</accession>
<protein>
    <submittedName>
        <fullName evidence="1">2319_t:CDS:1</fullName>
    </submittedName>
</protein>